<dbReference type="SMART" id="SM00647">
    <property type="entry name" value="IBR"/>
    <property type="match status" value="2"/>
</dbReference>
<dbReference type="InterPro" id="IPR001841">
    <property type="entry name" value="Znf_RING"/>
</dbReference>
<evidence type="ECO:0000256" key="9">
    <source>
        <dbReference type="ARBA" id="ARBA00022786"/>
    </source>
</evidence>
<evidence type="ECO:0000259" key="14">
    <source>
        <dbReference type="PROSITE" id="PS51873"/>
    </source>
</evidence>
<dbReference type="EC" id="2.3.2.31" evidence="4"/>
<comment type="catalytic activity">
    <reaction evidence="1">
        <text>[E2 ubiquitin-conjugating enzyme]-S-ubiquitinyl-L-cysteine + [acceptor protein]-L-lysine = [E2 ubiquitin-conjugating enzyme]-L-cysteine + [acceptor protein]-N(6)-ubiquitinyl-L-lysine.</text>
        <dbReference type="EC" id="2.3.2.31"/>
    </reaction>
</comment>
<dbReference type="PROSITE" id="PS51873">
    <property type="entry name" value="TRIAD"/>
    <property type="match status" value="1"/>
</dbReference>
<evidence type="ECO:0000256" key="10">
    <source>
        <dbReference type="ARBA" id="ARBA00022833"/>
    </source>
</evidence>
<dbReference type="CDD" id="cd20346">
    <property type="entry name" value="BRcat_RBR_ANKIB1"/>
    <property type="match status" value="1"/>
</dbReference>
<dbReference type="PANTHER" id="PTHR11685">
    <property type="entry name" value="RBR FAMILY RING FINGER AND IBR DOMAIN-CONTAINING"/>
    <property type="match status" value="1"/>
</dbReference>
<evidence type="ECO:0000256" key="3">
    <source>
        <dbReference type="ARBA" id="ARBA00005884"/>
    </source>
</evidence>
<dbReference type="GO" id="GO:0016567">
    <property type="term" value="P:protein ubiquitination"/>
    <property type="evidence" value="ECO:0007669"/>
    <property type="project" value="InterPro"/>
</dbReference>
<feature type="domain" description="RING-type" evidence="14">
    <location>
        <begin position="110"/>
        <end position="331"/>
    </location>
</feature>
<feature type="compositionally biased region" description="Acidic residues" evidence="12">
    <location>
        <begin position="1"/>
        <end position="24"/>
    </location>
</feature>
<dbReference type="InterPro" id="IPR031127">
    <property type="entry name" value="E3_UB_ligase_RBR"/>
</dbReference>
<dbReference type="Pfam" id="PF19422">
    <property type="entry name" value="Ariadne"/>
    <property type="match status" value="1"/>
</dbReference>
<evidence type="ECO:0000256" key="2">
    <source>
        <dbReference type="ARBA" id="ARBA00003976"/>
    </source>
</evidence>
<sequence length="624" mass="70005">MSSDDEYYDSDDQMSLEDSDEDYGFDTTGDEAAQRKCKYEVLTRADILRRQKEAIEQVTSILGISDDDAARVLRKYKWDANRVNEEWFSDMDAVRAAVGMVDEAPEPSGSSDKCMICFEEHPRSAMRSAACKHGFCTDCWSGYLANAVSCGPTVLDLRCPLPDCKAEVPVALVHEVLQLEPKTAELVPRYDNYALRSFVEDNRAMVWCVGVNCENAVECCVDRAPDEPLDVVCSGCDTTFCFNCKEEAHRPVSCDTVRKWITKNSAESENLNWILANTKPCPKCHRPIEKNQGCMHMTCSQCRHEFCWLCNGTWSEHGERTGGFYACNRYEAAKKTGEYDGEQRRRENAKHSLERYMHYFERWDAHNKARDKARKDAAQFEAESLEQLSDMTKTPTSQLKFIKDAWRQVIECRRILKWTYAYGYYSWPDEEDAAMGQRRQFFEFLQGDAERILDQLHEWAEMKLRTLRDEFAEAGLIPGERFQDFRKHLIGLTDVTHGSFDKLVAQLERGFEDMHKRYAGQPAEDEAGSSAAAAAAAAANGAGSSRAAAARGGGRGGKRARTRAAAAAAAGGAAGADGVDDDEVDPVTGNLVREQGFWKCNHCTVNNLDLAADTCEVCGLPRPE</sequence>
<dbReference type="GO" id="GO:0008270">
    <property type="term" value="F:zinc ion binding"/>
    <property type="evidence" value="ECO:0007669"/>
    <property type="project" value="UniProtKB-KW"/>
</dbReference>
<dbReference type="AlphaFoldDB" id="A0A383VNL1"/>
<proteinExistence type="inferred from homology"/>
<dbReference type="GO" id="GO:0061630">
    <property type="term" value="F:ubiquitin protein ligase activity"/>
    <property type="evidence" value="ECO:0007669"/>
    <property type="project" value="UniProtKB-EC"/>
</dbReference>
<dbReference type="InterPro" id="IPR048962">
    <property type="entry name" value="ARIH1-like_UBL"/>
</dbReference>
<dbReference type="Proteomes" id="UP000256970">
    <property type="component" value="Unassembled WGS sequence"/>
</dbReference>
<dbReference type="PROSITE" id="PS50089">
    <property type="entry name" value="ZF_RING_2"/>
    <property type="match status" value="1"/>
</dbReference>
<dbReference type="InterPro" id="IPR045840">
    <property type="entry name" value="Ariadne"/>
</dbReference>
<dbReference type="InterPro" id="IPR002867">
    <property type="entry name" value="IBR_dom"/>
</dbReference>
<gene>
    <name evidence="15" type="ORF">BQ4739_LOCUS6823</name>
</gene>
<dbReference type="FunFam" id="3.30.40.10:FF:000019">
    <property type="entry name" value="RBR-type E3 ubiquitin transferase"/>
    <property type="match status" value="1"/>
</dbReference>
<dbReference type="InterPro" id="IPR013083">
    <property type="entry name" value="Znf_RING/FYVE/PHD"/>
</dbReference>
<keyword evidence="6" id="KW-0479">Metal-binding</keyword>
<evidence type="ECO:0000313" key="16">
    <source>
        <dbReference type="Proteomes" id="UP000256970"/>
    </source>
</evidence>
<evidence type="ECO:0000313" key="15">
    <source>
        <dbReference type="EMBL" id="SZX66409.1"/>
    </source>
</evidence>
<dbReference type="Gene3D" id="3.30.40.10">
    <property type="entry name" value="Zinc/RING finger domain, C3HC4 (zinc finger)"/>
    <property type="match status" value="1"/>
</dbReference>
<evidence type="ECO:0000256" key="12">
    <source>
        <dbReference type="SAM" id="MobiDB-lite"/>
    </source>
</evidence>
<comment type="similarity">
    <text evidence="3">Belongs to the RBR family. Ariadne subfamily.</text>
</comment>
<evidence type="ECO:0000256" key="11">
    <source>
        <dbReference type="PROSITE-ProRule" id="PRU00175"/>
    </source>
</evidence>
<evidence type="ECO:0000256" key="1">
    <source>
        <dbReference type="ARBA" id="ARBA00001798"/>
    </source>
</evidence>
<evidence type="ECO:0000256" key="8">
    <source>
        <dbReference type="ARBA" id="ARBA00022771"/>
    </source>
</evidence>
<organism evidence="15 16">
    <name type="scientific">Tetradesmus obliquus</name>
    <name type="common">Green alga</name>
    <name type="synonym">Acutodesmus obliquus</name>
    <dbReference type="NCBI Taxonomy" id="3088"/>
    <lineage>
        <taxon>Eukaryota</taxon>
        <taxon>Viridiplantae</taxon>
        <taxon>Chlorophyta</taxon>
        <taxon>core chlorophytes</taxon>
        <taxon>Chlorophyceae</taxon>
        <taxon>CS clade</taxon>
        <taxon>Sphaeropleales</taxon>
        <taxon>Scenedesmaceae</taxon>
        <taxon>Tetradesmus</taxon>
    </lineage>
</organism>
<dbReference type="SUPFAM" id="SSF57850">
    <property type="entry name" value="RING/U-box"/>
    <property type="match status" value="3"/>
</dbReference>
<feature type="region of interest" description="Disordered" evidence="12">
    <location>
        <begin position="1"/>
        <end position="31"/>
    </location>
</feature>
<reference evidence="15 16" key="1">
    <citation type="submission" date="2016-10" db="EMBL/GenBank/DDBJ databases">
        <authorList>
            <person name="Cai Z."/>
        </authorList>
    </citation>
    <scope>NUCLEOTIDE SEQUENCE [LARGE SCALE GENOMIC DNA]</scope>
</reference>
<keyword evidence="16" id="KW-1185">Reference proteome</keyword>
<keyword evidence="9" id="KW-0833">Ubl conjugation pathway</keyword>
<feature type="domain" description="RING-type" evidence="13">
    <location>
        <begin position="114"/>
        <end position="161"/>
    </location>
</feature>
<keyword evidence="8 11" id="KW-0863">Zinc-finger</keyword>
<dbReference type="CDD" id="cd22583">
    <property type="entry name" value="Rcat_RBR_ARI7-like"/>
    <property type="match status" value="1"/>
</dbReference>
<keyword evidence="7" id="KW-0677">Repeat</keyword>
<dbReference type="STRING" id="3088.A0A383VNL1"/>
<dbReference type="EMBL" id="FNXT01000701">
    <property type="protein sequence ID" value="SZX66409.1"/>
    <property type="molecule type" value="Genomic_DNA"/>
</dbReference>
<dbReference type="Pfam" id="PF01485">
    <property type="entry name" value="IBR"/>
    <property type="match status" value="1"/>
</dbReference>
<dbReference type="InterPro" id="IPR044066">
    <property type="entry name" value="TRIAD_supradom"/>
</dbReference>
<dbReference type="Pfam" id="PF21235">
    <property type="entry name" value="UBA_ARI1"/>
    <property type="match status" value="1"/>
</dbReference>
<keyword evidence="5" id="KW-0808">Transferase</keyword>
<name>A0A383VNL1_TETOB</name>
<evidence type="ECO:0000256" key="4">
    <source>
        <dbReference type="ARBA" id="ARBA00012251"/>
    </source>
</evidence>
<comment type="function">
    <text evidence="2">Might act as an E3 ubiquitin-protein ligase, or as part of E3 complex, which accepts ubiquitin from specific E2 ubiquitin-conjugating enzymes and then transfers it to substrates.</text>
</comment>
<keyword evidence="10" id="KW-0862">Zinc</keyword>
<protein>
    <recommendedName>
        <fullName evidence="4">RBR-type E3 ubiquitin transferase</fullName>
        <ecNumber evidence="4">2.3.2.31</ecNumber>
    </recommendedName>
</protein>
<evidence type="ECO:0000259" key="13">
    <source>
        <dbReference type="PROSITE" id="PS50089"/>
    </source>
</evidence>
<accession>A0A383VNL1</accession>
<evidence type="ECO:0000256" key="6">
    <source>
        <dbReference type="ARBA" id="ARBA00022723"/>
    </source>
</evidence>
<dbReference type="Pfam" id="PF22191">
    <property type="entry name" value="IBR_1"/>
    <property type="match status" value="1"/>
</dbReference>
<evidence type="ECO:0000256" key="5">
    <source>
        <dbReference type="ARBA" id="ARBA00022679"/>
    </source>
</evidence>
<dbReference type="Gene3D" id="1.20.120.1750">
    <property type="match status" value="1"/>
</dbReference>
<evidence type="ECO:0000256" key="7">
    <source>
        <dbReference type="ARBA" id="ARBA00022737"/>
    </source>
</evidence>
<dbReference type="FunFam" id="1.20.120.1750:FF:000005">
    <property type="entry name" value="RBR-type E3 ubiquitin transferase"/>
    <property type="match status" value="1"/>
</dbReference>